<protein>
    <submittedName>
        <fullName evidence="3">Cupredoxin domain-containing protein</fullName>
    </submittedName>
    <submittedName>
        <fullName evidence="4">Cytochrome C oxidase subunit II</fullName>
    </submittedName>
</protein>
<evidence type="ECO:0000256" key="1">
    <source>
        <dbReference type="SAM" id="SignalP"/>
    </source>
</evidence>
<dbReference type="GeneID" id="95374553"/>
<dbReference type="EMBL" id="CP026520">
    <property type="protein sequence ID" value="QAV17412.1"/>
    <property type="molecule type" value="Genomic_DNA"/>
</dbReference>
<evidence type="ECO:0000313" key="4">
    <source>
        <dbReference type="EMBL" id="QAV17412.1"/>
    </source>
</evidence>
<dbReference type="OrthoDB" id="279535at2"/>
<dbReference type="Gene3D" id="2.60.40.420">
    <property type="entry name" value="Cupredoxins - blue copper proteins"/>
    <property type="match status" value="1"/>
</dbReference>
<proteinExistence type="predicted"/>
<dbReference type="GO" id="GO:0005507">
    <property type="term" value="F:copper ion binding"/>
    <property type="evidence" value="ECO:0007669"/>
    <property type="project" value="InterPro"/>
</dbReference>
<sequence>MKKTAALLMALVLVFALAACGKKTDTAATDANATASQEITLQASNWKFDQAEYKVKKGEPLKINLDIKEGVHGVSIPDLKVSLDNNSKSKVVTPEKAGTYNILCSIPCGSGHSTMTAKLVVE</sequence>
<organism evidence="4 5">
    <name type="scientific">Paenibacillus chitinolyticus</name>
    <dbReference type="NCBI Taxonomy" id="79263"/>
    <lineage>
        <taxon>Bacteria</taxon>
        <taxon>Bacillati</taxon>
        <taxon>Bacillota</taxon>
        <taxon>Bacilli</taxon>
        <taxon>Bacillales</taxon>
        <taxon>Paenibacillaceae</taxon>
        <taxon>Paenibacillus</taxon>
    </lineage>
</organism>
<feature type="domain" description="Cytochrome oxidase subunit II copper A binding" evidence="2">
    <location>
        <begin position="32"/>
        <end position="122"/>
    </location>
</feature>
<dbReference type="InterPro" id="IPR002429">
    <property type="entry name" value="CcO_II-like_C"/>
</dbReference>
<dbReference type="PROSITE" id="PS50857">
    <property type="entry name" value="COX2_CUA"/>
    <property type="match status" value="1"/>
</dbReference>
<feature type="signal peptide" evidence="1">
    <location>
        <begin position="1"/>
        <end position="18"/>
    </location>
</feature>
<keyword evidence="6" id="KW-1185">Reference proteome</keyword>
<accession>A0A410WSV1</accession>
<keyword evidence="1" id="KW-0732">Signal</keyword>
<reference evidence="4 5" key="1">
    <citation type="submission" date="2018-01" db="EMBL/GenBank/DDBJ databases">
        <title>The whole genome sequencing and assembly of Paenibacillus chitinolyticus KCCM 41400 strain.</title>
        <authorList>
            <person name="Kim J.-Y."/>
            <person name="Park M.-K."/>
            <person name="Lee Y.-J."/>
            <person name="Yi H."/>
            <person name="Bahn Y.-S."/>
            <person name="Kim J.F."/>
            <person name="Lee D.-W."/>
        </authorList>
    </citation>
    <scope>NUCLEOTIDE SEQUENCE [LARGE SCALE GENOMIC DNA]</scope>
    <source>
        <strain evidence="4 5">KCCM 41400</strain>
    </source>
</reference>
<dbReference type="SUPFAM" id="SSF49503">
    <property type="entry name" value="Cupredoxins"/>
    <property type="match status" value="1"/>
</dbReference>
<dbReference type="Proteomes" id="UP000288943">
    <property type="component" value="Chromosome"/>
</dbReference>
<reference evidence="3 6" key="2">
    <citation type="submission" date="2022-05" db="EMBL/GenBank/DDBJ databases">
        <title>Genome Sequencing of Bee-Associated Microbes.</title>
        <authorList>
            <person name="Dunlap C."/>
        </authorList>
    </citation>
    <scope>NUCLEOTIDE SEQUENCE [LARGE SCALE GENOMIC DNA]</scope>
    <source>
        <strain evidence="3 6">NRRL B-23120</strain>
    </source>
</reference>
<dbReference type="Pfam" id="PF13473">
    <property type="entry name" value="Cupredoxin_1"/>
    <property type="match status" value="1"/>
</dbReference>
<dbReference type="GO" id="GO:0004129">
    <property type="term" value="F:cytochrome-c oxidase activity"/>
    <property type="evidence" value="ECO:0007669"/>
    <property type="project" value="InterPro"/>
</dbReference>
<dbReference type="InterPro" id="IPR028096">
    <property type="entry name" value="EfeO_Cupredoxin"/>
</dbReference>
<name>A0A410WSV1_9BACL</name>
<evidence type="ECO:0000259" key="2">
    <source>
        <dbReference type="PROSITE" id="PS50857"/>
    </source>
</evidence>
<evidence type="ECO:0000313" key="3">
    <source>
        <dbReference type="EMBL" id="MCY9595652.1"/>
    </source>
</evidence>
<dbReference type="GO" id="GO:0016020">
    <property type="term" value="C:membrane"/>
    <property type="evidence" value="ECO:0007669"/>
    <property type="project" value="InterPro"/>
</dbReference>
<evidence type="ECO:0000313" key="5">
    <source>
        <dbReference type="Proteomes" id="UP000288943"/>
    </source>
</evidence>
<dbReference type="RefSeq" id="WP_009676126.1">
    <property type="nucleotide sequence ID" value="NZ_CP026520.1"/>
</dbReference>
<dbReference type="Proteomes" id="UP001527202">
    <property type="component" value="Unassembled WGS sequence"/>
</dbReference>
<gene>
    <name evidence="3" type="ORF">M5X16_07700</name>
    <name evidence="4" type="ORF">PC41400_06940</name>
</gene>
<evidence type="ECO:0000313" key="6">
    <source>
        <dbReference type="Proteomes" id="UP001527202"/>
    </source>
</evidence>
<dbReference type="KEGG" id="pchi:PC41400_06940"/>
<dbReference type="AlphaFoldDB" id="A0A410WSV1"/>
<feature type="chain" id="PRO_5039274696" evidence="1">
    <location>
        <begin position="19"/>
        <end position="122"/>
    </location>
</feature>
<dbReference type="EMBL" id="JAMDMJ010000008">
    <property type="protein sequence ID" value="MCY9595652.1"/>
    <property type="molecule type" value="Genomic_DNA"/>
</dbReference>
<dbReference type="PROSITE" id="PS51257">
    <property type="entry name" value="PROKAR_LIPOPROTEIN"/>
    <property type="match status" value="1"/>
</dbReference>
<dbReference type="InterPro" id="IPR008972">
    <property type="entry name" value="Cupredoxin"/>
</dbReference>